<dbReference type="InterPro" id="IPR050325">
    <property type="entry name" value="Prot/Nucl_acid_deglycase"/>
</dbReference>
<dbReference type="OrthoDB" id="6003696at2"/>
<accession>A0A2U8FVG3</accession>
<dbReference type="GO" id="GO:0005737">
    <property type="term" value="C:cytoplasm"/>
    <property type="evidence" value="ECO:0007669"/>
    <property type="project" value="TreeGrafter"/>
</dbReference>
<keyword evidence="2" id="KW-0315">Glutamine amidotransferase</keyword>
<protein>
    <submittedName>
        <fullName evidence="2">Glutamine amidotransferase</fullName>
    </submittedName>
</protein>
<sequence>MARSVHLFVYDGFADWEAAFAVAGIQQPAFQRAPGRYTVCTVGLSQSPVRSMGGVAVLPDQLLDTLSPADSAMLILPGGLGWEEGQHMAAVEAARRFLAADVPVAAICGATAGLARAGLLNGRRHTSNALAYLKGVPAYEGSDRYEAQPAWRDGPLITAAGMAPLEFAREIFRCLDLYDPPVLDAWYDLYRTGHSEHYARMQQAAEASADVAAERAG</sequence>
<dbReference type="EMBL" id="CP029210">
    <property type="protein sequence ID" value="AWI54778.1"/>
    <property type="molecule type" value="Genomic_DNA"/>
</dbReference>
<dbReference type="CDD" id="cd03140">
    <property type="entry name" value="GATase1_PfpI_3"/>
    <property type="match status" value="1"/>
</dbReference>
<reference evidence="2 3" key="1">
    <citation type="submission" date="2018-05" db="EMBL/GenBank/DDBJ databases">
        <title>complete genome sequence of Aquabacterium olei NBRC 110486.</title>
        <authorList>
            <person name="Tang B."/>
            <person name="Chang J."/>
            <person name="Zhang L."/>
            <person name="Yang H."/>
        </authorList>
    </citation>
    <scope>NUCLEOTIDE SEQUENCE [LARGE SCALE GENOMIC DNA]</scope>
    <source>
        <strain evidence="2 3">NBRC 110486</strain>
    </source>
</reference>
<evidence type="ECO:0000313" key="3">
    <source>
        <dbReference type="Proteomes" id="UP000244892"/>
    </source>
</evidence>
<name>A0A2U8FVG3_9BURK</name>
<dbReference type="AlphaFoldDB" id="A0A2U8FVG3"/>
<keyword evidence="2" id="KW-0808">Transferase</keyword>
<evidence type="ECO:0000259" key="1">
    <source>
        <dbReference type="Pfam" id="PF01965"/>
    </source>
</evidence>
<feature type="domain" description="DJ-1/PfpI" evidence="1">
    <location>
        <begin position="4"/>
        <end position="172"/>
    </location>
</feature>
<dbReference type="InterPro" id="IPR002818">
    <property type="entry name" value="DJ-1/PfpI"/>
</dbReference>
<dbReference type="PANTHER" id="PTHR48094">
    <property type="entry name" value="PROTEIN/NUCLEIC ACID DEGLYCASE DJ-1-RELATED"/>
    <property type="match status" value="1"/>
</dbReference>
<gene>
    <name evidence="2" type="ORF">DEH84_16155</name>
</gene>
<dbReference type="RefSeq" id="WP_109037797.1">
    <property type="nucleotide sequence ID" value="NZ_CP029210.1"/>
</dbReference>
<organism evidence="2 3">
    <name type="scientific">Aquabacterium olei</name>
    <dbReference type="NCBI Taxonomy" id="1296669"/>
    <lineage>
        <taxon>Bacteria</taxon>
        <taxon>Pseudomonadati</taxon>
        <taxon>Pseudomonadota</taxon>
        <taxon>Betaproteobacteria</taxon>
        <taxon>Burkholderiales</taxon>
        <taxon>Aquabacterium</taxon>
    </lineage>
</organism>
<proteinExistence type="predicted"/>
<evidence type="ECO:0000313" key="2">
    <source>
        <dbReference type="EMBL" id="AWI54778.1"/>
    </source>
</evidence>
<dbReference type="GO" id="GO:0016740">
    <property type="term" value="F:transferase activity"/>
    <property type="evidence" value="ECO:0007669"/>
    <property type="project" value="UniProtKB-KW"/>
</dbReference>
<dbReference type="SUPFAM" id="SSF52317">
    <property type="entry name" value="Class I glutamine amidotransferase-like"/>
    <property type="match status" value="1"/>
</dbReference>
<dbReference type="Gene3D" id="3.40.50.880">
    <property type="match status" value="1"/>
</dbReference>
<keyword evidence="3" id="KW-1185">Reference proteome</keyword>
<dbReference type="Proteomes" id="UP000244892">
    <property type="component" value="Chromosome"/>
</dbReference>
<dbReference type="KEGG" id="aon:DEH84_16155"/>
<dbReference type="PANTHER" id="PTHR48094:SF19">
    <property type="entry name" value="DJ-1_PFPI DOMAIN-CONTAINING PROTEIN"/>
    <property type="match status" value="1"/>
</dbReference>
<dbReference type="InterPro" id="IPR029062">
    <property type="entry name" value="Class_I_gatase-like"/>
</dbReference>
<dbReference type="Pfam" id="PF01965">
    <property type="entry name" value="DJ-1_PfpI"/>
    <property type="match status" value="1"/>
</dbReference>